<protein>
    <submittedName>
        <fullName evidence="1">Uncharacterized protein</fullName>
    </submittedName>
</protein>
<accession>A0A1A8RRC4</accession>
<gene>
    <name evidence="1" type="primary">Nfu_g_1_024216</name>
</gene>
<proteinExistence type="predicted"/>
<reference evidence="1" key="1">
    <citation type="submission" date="2016-05" db="EMBL/GenBank/DDBJ databases">
        <authorList>
            <person name="Lavstsen T."/>
            <person name="Jespersen J.S."/>
        </authorList>
    </citation>
    <scope>NUCLEOTIDE SEQUENCE</scope>
    <source>
        <tissue evidence="1">Brain</tissue>
    </source>
</reference>
<sequence>LFMEKVAALRATMFRATECSPSVTTIRGLVAFQPISLDYLIKIVGEAKPSDSPDDVMPTCLFKEVFPVVAPLILHIINMSLRSGIVPDDLKKGGSLLKKPGLDTSLPANYRPISKLPFLSKVLEKCVYHQLLVFMDVSVSRLRGMQMSSTSLGVSSLTGNPPNR</sequence>
<feature type="non-terminal residue" evidence="1">
    <location>
        <position position="164"/>
    </location>
</feature>
<name>A0A1A8RRC4_9TELE</name>
<feature type="non-terminal residue" evidence="1">
    <location>
        <position position="1"/>
    </location>
</feature>
<organism evidence="1">
    <name type="scientific">Nothobranchius rachovii</name>
    <name type="common">bluefin notho</name>
    <dbReference type="NCBI Taxonomy" id="451742"/>
    <lineage>
        <taxon>Eukaryota</taxon>
        <taxon>Metazoa</taxon>
        <taxon>Chordata</taxon>
        <taxon>Craniata</taxon>
        <taxon>Vertebrata</taxon>
        <taxon>Euteleostomi</taxon>
        <taxon>Actinopterygii</taxon>
        <taxon>Neopterygii</taxon>
        <taxon>Teleostei</taxon>
        <taxon>Neoteleostei</taxon>
        <taxon>Acanthomorphata</taxon>
        <taxon>Ovalentaria</taxon>
        <taxon>Atherinomorphae</taxon>
        <taxon>Cyprinodontiformes</taxon>
        <taxon>Nothobranchiidae</taxon>
        <taxon>Nothobranchius</taxon>
    </lineage>
</organism>
<evidence type="ECO:0000313" key="1">
    <source>
        <dbReference type="EMBL" id="SBS07923.1"/>
    </source>
</evidence>
<dbReference type="EMBL" id="HAEI01009489">
    <property type="protein sequence ID" value="SBS07923.1"/>
    <property type="molecule type" value="Transcribed_RNA"/>
</dbReference>
<reference evidence="1" key="2">
    <citation type="submission" date="2016-06" db="EMBL/GenBank/DDBJ databases">
        <title>The genome of a short-lived fish provides insights into sex chromosome evolution and the genetic control of aging.</title>
        <authorList>
            <person name="Reichwald K."/>
            <person name="Felder M."/>
            <person name="Petzold A."/>
            <person name="Koch P."/>
            <person name="Groth M."/>
            <person name="Platzer M."/>
        </authorList>
    </citation>
    <scope>NUCLEOTIDE SEQUENCE</scope>
    <source>
        <tissue evidence="1">Brain</tissue>
    </source>
</reference>
<dbReference type="AlphaFoldDB" id="A0A1A8RRC4"/>